<feature type="region of interest" description="Disordered" evidence="1">
    <location>
        <begin position="1"/>
        <end position="91"/>
    </location>
</feature>
<evidence type="ECO:0000313" key="2">
    <source>
        <dbReference type="EMBL" id="RKO84029.1"/>
    </source>
</evidence>
<name>A0A4P9VWE6_9FUNG</name>
<keyword evidence="3" id="KW-1185">Reference proteome</keyword>
<proteinExistence type="predicted"/>
<feature type="compositionally biased region" description="Acidic residues" evidence="1">
    <location>
        <begin position="32"/>
        <end position="50"/>
    </location>
</feature>
<accession>A0A4P9VWE6</accession>
<evidence type="ECO:0000256" key="1">
    <source>
        <dbReference type="SAM" id="MobiDB-lite"/>
    </source>
</evidence>
<gene>
    <name evidence="2" type="ORF">BDK51DRAFT_31666</name>
</gene>
<reference evidence="3" key="1">
    <citation type="journal article" date="2018" name="Nat. Microbiol.">
        <title>Leveraging single-cell genomics to expand the fungal tree of life.</title>
        <authorList>
            <person name="Ahrendt S.R."/>
            <person name="Quandt C.A."/>
            <person name="Ciobanu D."/>
            <person name="Clum A."/>
            <person name="Salamov A."/>
            <person name="Andreopoulos B."/>
            <person name="Cheng J.F."/>
            <person name="Woyke T."/>
            <person name="Pelin A."/>
            <person name="Henrissat B."/>
            <person name="Reynolds N.K."/>
            <person name="Benny G.L."/>
            <person name="Smith M.E."/>
            <person name="James T.Y."/>
            <person name="Grigoriev I.V."/>
        </authorList>
    </citation>
    <scope>NUCLEOTIDE SEQUENCE [LARGE SCALE GENOMIC DNA]</scope>
</reference>
<dbReference type="AlphaFoldDB" id="A0A4P9VWE6"/>
<organism evidence="2 3">
    <name type="scientific">Blyttiomyces helicus</name>
    <dbReference type="NCBI Taxonomy" id="388810"/>
    <lineage>
        <taxon>Eukaryota</taxon>
        <taxon>Fungi</taxon>
        <taxon>Fungi incertae sedis</taxon>
        <taxon>Chytridiomycota</taxon>
        <taxon>Chytridiomycota incertae sedis</taxon>
        <taxon>Chytridiomycetes</taxon>
        <taxon>Chytridiomycetes incertae sedis</taxon>
        <taxon>Blyttiomyces</taxon>
    </lineage>
</organism>
<sequence>MLERKRGDNGARKGKTVSFSDVTEQIPPPDSDLYDEDDDENDHDDDEDDRDGAWDAGDDCGGAECGVGATGDEGGILPIDGDGGGVEDRDVGDEGVRLRAARCENDTDAPPLCDPSRADVKRRRAPRRAFRARVGTAWRKVNDLVSFVKTF</sequence>
<protein>
    <submittedName>
        <fullName evidence="2">Uncharacterized protein</fullName>
    </submittedName>
</protein>
<dbReference type="Proteomes" id="UP000269721">
    <property type="component" value="Unassembled WGS sequence"/>
</dbReference>
<feature type="compositionally biased region" description="Gly residues" evidence="1">
    <location>
        <begin position="59"/>
        <end position="74"/>
    </location>
</feature>
<dbReference type="EMBL" id="ML000578">
    <property type="protein sequence ID" value="RKO84029.1"/>
    <property type="molecule type" value="Genomic_DNA"/>
</dbReference>
<evidence type="ECO:0000313" key="3">
    <source>
        <dbReference type="Proteomes" id="UP000269721"/>
    </source>
</evidence>
<feature type="compositionally biased region" description="Basic and acidic residues" evidence="1">
    <location>
        <begin position="1"/>
        <end position="11"/>
    </location>
</feature>